<evidence type="ECO:0000313" key="2">
    <source>
        <dbReference type="EMBL" id="KAG2535143.1"/>
    </source>
</evidence>
<sequence length="200" mass="22478">MKENISAQISSFLTTLRPYPPACTQIANFTRRDLRPLIPPPPQFPVPPIPLKRRVIPLIALIRHPAPSPHRATAGSACLLRRTADGGRRLLGRGVRASRRSTCSRGWAGRAGRRPFRRSRCCPTPPQPHLPPTPPQPHLPPTPPRPATLTPHRITGSFPRRQRCRWRQLWRGRRAYRRPPPPPRLPPSGGSSCCQPRPCD</sequence>
<feature type="region of interest" description="Disordered" evidence="1">
    <location>
        <begin position="92"/>
        <end position="200"/>
    </location>
</feature>
<gene>
    <name evidence="2" type="ORF">PVAP13_9NG095600</name>
</gene>
<evidence type="ECO:0000313" key="3">
    <source>
        <dbReference type="Proteomes" id="UP000823388"/>
    </source>
</evidence>
<name>A0A8T0MFS9_PANVG</name>
<reference evidence="2" key="1">
    <citation type="submission" date="2020-05" db="EMBL/GenBank/DDBJ databases">
        <title>WGS assembly of Panicum virgatum.</title>
        <authorList>
            <person name="Lovell J.T."/>
            <person name="Jenkins J."/>
            <person name="Shu S."/>
            <person name="Juenger T.E."/>
            <person name="Schmutz J."/>
        </authorList>
    </citation>
    <scope>NUCLEOTIDE SEQUENCE</scope>
    <source>
        <strain evidence="2">AP13</strain>
    </source>
</reference>
<protein>
    <submittedName>
        <fullName evidence="2">Uncharacterized protein</fullName>
    </submittedName>
</protein>
<dbReference type="EMBL" id="CM029054">
    <property type="protein sequence ID" value="KAG2535143.1"/>
    <property type="molecule type" value="Genomic_DNA"/>
</dbReference>
<dbReference type="Proteomes" id="UP000823388">
    <property type="component" value="Chromosome 9N"/>
</dbReference>
<feature type="compositionally biased region" description="Basic residues" evidence="1">
    <location>
        <begin position="160"/>
        <end position="177"/>
    </location>
</feature>
<feature type="compositionally biased region" description="Basic residues" evidence="1">
    <location>
        <begin position="111"/>
        <end position="120"/>
    </location>
</feature>
<evidence type="ECO:0000256" key="1">
    <source>
        <dbReference type="SAM" id="MobiDB-lite"/>
    </source>
</evidence>
<keyword evidence="3" id="KW-1185">Reference proteome</keyword>
<organism evidence="2 3">
    <name type="scientific">Panicum virgatum</name>
    <name type="common">Blackwell switchgrass</name>
    <dbReference type="NCBI Taxonomy" id="38727"/>
    <lineage>
        <taxon>Eukaryota</taxon>
        <taxon>Viridiplantae</taxon>
        <taxon>Streptophyta</taxon>
        <taxon>Embryophyta</taxon>
        <taxon>Tracheophyta</taxon>
        <taxon>Spermatophyta</taxon>
        <taxon>Magnoliopsida</taxon>
        <taxon>Liliopsida</taxon>
        <taxon>Poales</taxon>
        <taxon>Poaceae</taxon>
        <taxon>PACMAD clade</taxon>
        <taxon>Panicoideae</taxon>
        <taxon>Panicodae</taxon>
        <taxon>Paniceae</taxon>
        <taxon>Panicinae</taxon>
        <taxon>Panicum</taxon>
        <taxon>Panicum sect. Hiantes</taxon>
    </lineage>
</organism>
<dbReference type="AlphaFoldDB" id="A0A8T0MFS9"/>
<feature type="compositionally biased region" description="Pro residues" evidence="1">
    <location>
        <begin position="123"/>
        <end position="146"/>
    </location>
</feature>
<proteinExistence type="predicted"/>
<accession>A0A8T0MFS9</accession>
<comment type="caution">
    <text evidence="2">The sequence shown here is derived from an EMBL/GenBank/DDBJ whole genome shotgun (WGS) entry which is preliminary data.</text>
</comment>